<comment type="caution">
    <text evidence="2">The sequence shown here is derived from an EMBL/GenBank/DDBJ whole genome shotgun (WGS) entry which is preliminary data.</text>
</comment>
<evidence type="ECO:0000313" key="2">
    <source>
        <dbReference type="EMBL" id="KAK1945792.1"/>
    </source>
</evidence>
<gene>
    <name evidence="2" type="ORF">P3T76_002840</name>
</gene>
<feature type="region of interest" description="Disordered" evidence="1">
    <location>
        <begin position="38"/>
        <end position="58"/>
    </location>
</feature>
<proteinExistence type="predicted"/>
<evidence type="ECO:0000256" key="1">
    <source>
        <dbReference type="SAM" id="MobiDB-lite"/>
    </source>
</evidence>
<dbReference type="EMBL" id="JASMQC010000004">
    <property type="protein sequence ID" value="KAK1945792.1"/>
    <property type="molecule type" value="Genomic_DNA"/>
</dbReference>
<dbReference type="Proteomes" id="UP001259832">
    <property type="component" value="Unassembled WGS sequence"/>
</dbReference>
<protein>
    <submittedName>
        <fullName evidence="2">Uncharacterized protein</fullName>
    </submittedName>
</protein>
<name>A0AAD9GW91_9STRA</name>
<sequence length="117" mass="13253">MDLPGPDTAEVDDETDFNMFDFEHFISALAKRTWTLEPDADDPNLCNSETEMDESDEVEPEAYIAEVMSEPLNDSDDAFDDLDFFDDVANEDWTTREGANNNPDFLSDAELKAIDDE</sequence>
<keyword evidence="3" id="KW-1185">Reference proteome</keyword>
<accession>A0AAD9GW91</accession>
<feature type="region of interest" description="Disordered" evidence="1">
    <location>
        <begin position="93"/>
        <end position="117"/>
    </location>
</feature>
<organism evidence="2 3">
    <name type="scientific">Phytophthora citrophthora</name>
    <dbReference type="NCBI Taxonomy" id="4793"/>
    <lineage>
        <taxon>Eukaryota</taxon>
        <taxon>Sar</taxon>
        <taxon>Stramenopiles</taxon>
        <taxon>Oomycota</taxon>
        <taxon>Peronosporomycetes</taxon>
        <taxon>Peronosporales</taxon>
        <taxon>Peronosporaceae</taxon>
        <taxon>Phytophthora</taxon>
    </lineage>
</organism>
<evidence type="ECO:0000313" key="3">
    <source>
        <dbReference type="Proteomes" id="UP001259832"/>
    </source>
</evidence>
<dbReference type="AlphaFoldDB" id="A0AAD9GW91"/>
<reference evidence="2" key="1">
    <citation type="submission" date="2023-08" db="EMBL/GenBank/DDBJ databases">
        <title>Reference Genome Resource for the Citrus Pathogen Phytophthora citrophthora.</title>
        <authorList>
            <person name="Moller H."/>
            <person name="Coetzee B."/>
            <person name="Rose L.J."/>
            <person name="Van Niekerk J.M."/>
        </authorList>
    </citation>
    <scope>NUCLEOTIDE SEQUENCE</scope>
    <source>
        <strain evidence="2">STE-U-9442</strain>
    </source>
</reference>